<keyword evidence="14" id="KW-1185">Reference proteome</keyword>
<feature type="domain" description="Protein kinase" evidence="12">
    <location>
        <begin position="1129"/>
        <end position="1394"/>
    </location>
</feature>
<dbReference type="Gene3D" id="3.30.200.20">
    <property type="entry name" value="Phosphorylase Kinase, domain 1"/>
    <property type="match status" value="1"/>
</dbReference>
<evidence type="ECO:0000256" key="6">
    <source>
        <dbReference type="ARBA" id="ARBA00022741"/>
    </source>
</evidence>
<dbReference type="SMART" id="SM00220">
    <property type="entry name" value="S_TKc"/>
    <property type="match status" value="1"/>
</dbReference>
<dbReference type="Pfam" id="PF07714">
    <property type="entry name" value="PK_Tyr_Ser-Thr"/>
    <property type="match status" value="1"/>
</dbReference>
<dbReference type="InterPro" id="IPR011009">
    <property type="entry name" value="Kinase-like_dom_sf"/>
</dbReference>
<dbReference type="SUPFAM" id="SSF54277">
    <property type="entry name" value="CAD &amp; PB1 domains"/>
    <property type="match status" value="1"/>
</dbReference>
<evidence type="ECO:0000259" key="12">
    <source>
        <dbReference type="PROSITE" id="PS50011"/>
    </source>
</evidence>
<proteinExistence type="predicted"/>
<dbReference type="Proteomes" id="UP001603857">
    <property type="component" value="Unassembled WGS sequence"/>
</dbReference>
<evidence type="ECO:0000256" key="9">
    <source>
        <dbReference type="ARBA" id="ARBA00023294"/>
    </source>
</evidence>
<dbReference type="FunFam" id="3.30.200.20:FF:000081">
    <property type="entry name" value="Octicosapeptide/phox/Bem1p domain kinase superfamily protein"/>
    <property type="match status" value="1"/>
</dbReference>
<evidence type="ECO:0000256" key="2">
    <source>
        <dbReference type="ARBA" id="ARBA00022490"/>
    </source>
</evidence>
<keyword evidence="7" id="KW-0418">Kinase</keyword>
<dbReference type="GO" id="GO:0004674">
    <property type="term" value="F:protein serine/threonine kinase activity"/>
    <property type="evidence" value="ECO:0007669"/>
    <property type="project" value="UniProtKB-KW"/>
</dbReference>
<evidence type="ECO:0000256" key="8">
    <source>
        <dbReference type="ARBA" id="ARBA00022840"/>
    </source>
</evidence>
<dbReference type="PRINTS" id="PR00109">
    <property type="entry name" value="TYRKINASE"/>
</dbReference>
<dbReference type="GO" id="GO:0005524">
    <property type="term" value="F:ATP binding"/>
    <property type="evidence" value="ECO:0007669"/>
    <property type="project" value="UniProtKB-UniRule"/>
</dbReference>
<dbReference type="GO" id="GO:0010928">
    <property type="term" value="P:regulation of auxin mediated signaling pathway"/>
    <property type="evidence" value="ECO:0007669"/>
    <property type="project" value="UniProtKB-ARBA"/>
</dbReference>
<dbReference type="CDD" id="cd06410">
    <property type="entry name" value="PB1_UP2"/>
    <property type="match status" value="1"/>
</dbReference>
<dbReference type="PANTHER" id="PTHR23257">
    <property type="entry name" value="SERINE-THREONINE PROTEIN KINASE"/>
    <property type="match status" value="1"/>
</dbReference>
<keyword evidence="5" id="KW-0808">Transferase</keyword>
<feature type="region of interest" description="Disordered" evidence="11">
    <location>
        <begin position="462"/>
        <end position="482"/>
    </location>
</feature>
<keyword evidence="3" id="KW-0723">Serine/threonine-protein kinase</keyword>
<evidence type="ECO:0000256" key="11">
    <source>
        <dbReference type="SAM" id="MobiDB-lite"/>
    </source>
</evidence>
<dbReference type="FunFam" id="1.10.510.10:FF:000142">
    <property type="entry name" value="Octicosapeptide/phox/Bem1p domain kinase superfamily protein"/>
    <property type="match status" value="1"/>
</dbReference>
<dbReference type="InterPro" id="IPR000270">
    <property type="entry name" value="PB1_dom"/>
</dbReference>
<name>A0ABD1LRI1_9FABA</name>
<evidence type="ECO:0000256" key="5">
    <source>
        <dbReference type="ARBA" id="ARBA00022679"/>
    </source>
</evidence>
<feature type="compositionally biased region" description="Polar residues" evidence="11">
    <location>
        <begin position="462"/>
        <end position="473"/>
    </location>
</feature>
<evidence type="ECO:0000256" key="7">
    <source>
        <dbReference type="ARBA" id="ARBA00022777"/>
    </source>
</evidence>
<dbReference type="Gene3D" id="3.10.20.90">
    <property type="entry name" value="Phosphatidylinositol 3-kinase Catalytic Subunit, Chain A, domain 1"/>
    <property type="match status" value="1"/>
</dbReference>
<dbReference type="Pfam" id="PF00564">
    <property type="entry name" value="PB1"/>
    <property type="match status" value="1"/>
</dbReference>
<keyword evidence="2" id="KW-0963">Cytoplasm</keyword>
<dbReference type="CDD" id="cd13999">
    <property type="entry name" value="STKc_MAP3K-like"/>
    <property type="match status" value="1"/>
</dbReference>
<gene>
    <name evidence="13" type="ORF">Fmac_025151</name>
</gene>
<keyword evidence="9" id="KW-0927">Auxin signaling pathway</keyword>
<evidence type="ECO:0000313" key="13">
    <source>
        <dbReference type="EMBL" id="KAL2326093.1"/>
    </source>
</evidence>
<evidence type="ECO:0000256" key="10">
    <source>
        <dbReference type="PROSITE-ProRule" id="PRU10141"/>
    </source>
</evidence>
<evidence type="ECO:0000256" key="3">
    <source>
        <dbReference type="ARBA" id="ARBA00022527"/>
    </source>
</evidence>
<comment type="caution">
    <text evidence="13">The sequence shown here is derived from an EMBL/GenBank/DDBJ whole genome shotgun (WGS) entry which is preliminary data.</text>
</comment>
<reference evidence="13 14" key="1">
    <citation type="submission" date="2024-08" db="EMBL/GenBank/DDBJ databases">
        <title>Insights into the chromosomal genome structure of Flemingia macrophylla.</title>
        <authorList>
            <person name="Ding Y."/>
            <person name="Zhao Y."/>
            <person name="Bi W."/>
            <person name="Wu M."/>
            <person name="Zhao G."/>
            <person name="Gong Y."/>
            <person name="Li W."/>
            <person name="Zhang P."/>
        </authorList>
    </citation>
    <scope>NUCLEOTIDE SEQUENCE [LARGE SCALE GENOMIC DNA]</scope>
    <source>
        <strain evidence="13">DYQJB</strain>
        <tissue evidence="13">Leaf</tissue>
    </source>
</reference>
<protein>
    <recommendedName>
        <fullName evidence="12">Protein kinase domain-containing protein</fullName>
    </recommendedName>
</protein>
<dbReference type="InterPro" id="IPR008271">
    <property type="entry name" value="Ser/Thr_kinase_AS"/>
</dbReference>
<dbReference type="GO" id="GO:0005737">
    <property type="term" value="C:cytoplasm"/>
    <property type="evidence" value="ECO:0007669"/>
    <property type="project" value="UniProtKB-SubCell"/>
</dbReference>
<feature type="region of interest" description="Disordered" evidence="11">
    <location>
        <begin position="661"/>
        <end position="686"/>
    </location>
</feature>
<keyword evidence="4" id="KW-0597">Phosphoprotein</keyword>
<keyword evidence="6 10" id="KW-0547">Nucleotide-binding</keyword>
<dbReference type="PROSITE" id="PS00107">
    <property type="entry name" value="PROTEIN_KINASE_ATP"/>
    <property type="match status" value="1"/>
</dbReference>
<dbReference type="PANTHER" id="PTHR23257:SF957">
    <property type="entry name" value="F3O9.7 PROTEIN-RELATED"/>
    <property type="match status" value="1"/>
</dbReference>
<organism evidence="13 14">
    <name type="scientific">Flemingia macrophylla</name>
    <dbReference type="NCBI Taxonomy" id="520843"/>
    <lineage>
        <taxon>Eukaryota</taxon>
        <taxon>Viridiplantae</taxon>
        <taxon>Streptophyta</taxon>
        <taxon>Embryophyta</taxon>
        <taxon>Tracheophyta</taxon>
        <taxon>Spermatophyta</taxon>
        <taxon>Magnoliopsida</taxon>
        <taxon>eudicotyledons</taxon>
        <taxon>Gunneridae</taxon>
        <taxon>Pentapetalae</taxon>
        <taxon>rosids</taxon>
        <taxon>fabids</taxon>
        <taxon>Fabales</taxon>
        <taxon>Fabaceae</taxon>
        <taxon>Papilionoideae</taxon>
        <taxon>50 kb inversion clade</taxon>
        <taxon>NPAAA clade</taxon>
        <taxon>indigoferoid/millettioid clade</taxon>
        <taxon>Phaseoleae</taxon>
        <taxon>Flemingia</taxon>
    </lineage>
</organism>
<dbReference type="InterPro" id="IPR050167">
    <property type="entry name" value="Ser_Thr_protein_kinase"/>
</dbReference>
<feature type="binding site" evidence="10">
    <location>
        <position position="1160"/>
    </location>
    <ligand>
        <name>ATP</name>
        <dbReference type="ChEBI" id="CHEBI:30616"/>
    </ligand>
</feature>
<dbReference type="PROSITE" id="PS50011">
    <property type="entry name" value="PROTEIN_KINASE_DOM"/>
    <property type="match status" value="1"/>
</dbReference>
<dbReference type="InterPro" id="IPR001245">
    <property type="entry name" value="Ser-Thr/Tyr_kinase_cat_dom"/>
</dbReference>
<accession>A0ABD1LRI1</accession>
<dbReference type="SMART" id="SM00666">
    <property type="entry name" value="PB1"/>
    <property type="match status" value="1"/>
</dbReference>
<dbReference type="InterPro" id="IPR017441">
    <property type="entry name" value="Protein_kinase_ATP_BS"/>
</dbReference>
<dbReference type="FunFam" id="3.10.20.90:FF:000058">
    <property type="entry name" value="Octicosapeptide/phox/Bem1p domain kinase superfamily protein"/>
    <property type="match status" value="1"/>
</dbReference>
<dbReference type="Gene3D" id="1.10.510.10">
    <property type="entry name" value="Transferase(Phosphotransferase) domain 1"/>
    <property type="match status" value="1"/>
</dbReference>
<keyword evidence="8 10" id="KW-0067">ATP-binding</keyword>
<sequence length="1411" mass="155703">MMEQSRLYKQLQCNTMEPRNEEFQSGSQSVIQDHMDGMHSIRSPSDYNMSDVKPVLNYSIQTGEEFALEFMRDRVNLRKPVFSNVGDSNSNYTTGCVELKGVLGVSHAASESGSDISMLSKVDKGTTEFNRQSASLHRDRSNYGSIRTIPRSSFNQESGRFVHGYGSSVGSDSSLMTMKCLCSFGGRILPRPSDGKLRYVGGQTHILRLRKDISWQELMQKALLIYNLVHVLKYQLPGEDLDALVSVSSDEDLQNMMEEWYLLENRERSQKLRLFLFSMSDLEDAQFALSSIGDDSDVQYVVAVNGMDFGSINSSTPLGVSFSAEDLHELERQTTEREARRVAAESIGVSNAPFTNKSDSSLTIHSSQPVLPNLSNAHEIDQLSYGDQMTQVAEYSRQYFVHHGLNSTHNPMVGETPMAPHLLNNQQGVLNEDYLLSGLQIQNSQLPTMQVKKIGNGSVIQGSDPSKVLSSEAPSPAPLQPFESCQKSNFPEAVIVTMPEEHLPSLPSTKKVQNKDCEDASSTSSSAFVPAYVDSNTNAIDLSCLHPPPLPERVYYSERTPREQVELLNRSSKSDDTHSSQIHVSDLLSDVTTEDTVTKSGDNLHDGKMLTPTAELGTAAKPLQADGHTIDNGFSKNQLSKLLPNTNSLIKSKLSEHADPELKPVLPSNEGYKDVETENYGKDNYTKPLVDETETKTKDGKSDLPSLHHVSSVKHLDDLASNLPEIDWGEASGKESNDGLVQELPVSVTGNVTKDVYLDFHSVVSKQSQGDILIDIDDRFPRELLSDMFSKAILGEDPSSLHPLAGDGVGLSINMENHEPKRWSYFHKLAQGLDNVSLIDQDHLGFSPVMGKTGDNRTHHVTPLATDGVPRPHDDSHLNFSDENQDDLHRRIEAETAVLKSNYNQSQPKDEESMQFDAMMENLRTHESEFEDGKFDAKHSDLPTFDPSFGEIDNSNVQLSIVAGAAAIAARLVARAARSRDDDAGASQIQVAAVAPAGPRVFSRFVVPLSVSSSQSLPRHPPSSSRPLFISQSLPLVTHLHPLGLFLSSSSPSRHLFPLDCLPLSVSPSGEPLSGDDSSSGDNSGDPSSFVSTCAFKNFVSPMKLEAWPFAILTKFSTTTFCVIKNEDLEELRELGSGTFGTVYHGKWRGTDVAIKRIKKSCFTGRSSEQERLTVEFWREADILSKLHHPNVVAFYGVVQHGPGGTMATVAEYMVDGSLRHVLLRKDRYLDRRKRLIIAMDAAFGMEYLHSKNIVHFDLKCDNLLVNLKDPLRPICKVGDFGLSKIKRNTLVTGGVRGTLPWMAPELLNGSSNKVSEKVDVFSFGIVLWEILTGEEPYANMHYGAIIGGIVNNTLRPTIPSNCDPEWRTLMEQCWAPNPAARPSFTEIASRLRIMSAAASQTKTQGQKPSK</sequence>
<dbReference type="GO" id="GO:0009734">
    <property type="term" value="P:auxin-activated signaling pathway"/>
    <property type="evidence" value="ECO:0007669"/>
    <property type="project" value="UniProtKB-KW"/>
</dbReference>
<evidence type="ECO:0000256" key="4">
    <source>
        <dbReference type="ARBA" id="ARBA00022553"/>
    </source>
</evidence>
<dbReference type="InterPro" id="IPR000719">
    <property type="entry name" value="Prot_kinase_dom"/>
</dbReference>
<comment type="subcellular location">
    <subcellularLocation>
        <location evidence="1">Cytoplasm</location>
    </subcellularLocation>
</comment>
<evidence type="ECO:0000256" key="1">
    <source>
        <dbReference type="ARBA" id="ARBA00004496"/>
    </source>
</evidence>
<feature type="compositionally biased region" description="Basic and acidic residues" evidence="11">
    <location>
        <begin position="671"/>
        <end position="686"/>
    </location>
</feature>
<dbReference type="SUPFAM" id="SSF56112">
    <property type="entry name" value="Protein kinase-like (PK-like)"/>
    <property type="match status" value="1"/>
</dbReference>
<dbReference type="PROSITE" id="PS00108">
    <property type="entry name" value="PROTEIN_KINASE_ST"/>
    <property type="match status" value="1"/>
</dbReference>
<feature type="region of interest" description="Disordered" evidence="11">
    <location>
        <begin position="501"/>
        <end position="525"/>
    </location>
</feature>
<dbReference type="EMBL" id="JBGMDY010000008">
    <property type="protein sequence ID" value="KAL2326093.1"/>
    <property type="molecule type" value="Genomic_DNA"/>
</dbReference>
<evidence type="ECO:0000313" key="14">
    <source>
        <dbReference type="Proteomes" id="UP001603857"/>
    </source>
</evidence>